<dbReference type="Pfam" id="PF12804">
    <property type="entry name" value="NTP_transf_3"/>
    <property type="match status" value="1"/>
</dbReference>
<dbReference type="InterPro" id="IPR017696">
    <property type="entry name" value="Mo_hydrolase_YgfJ"/>
</dbReference>
<dbReference type="InterPro" id="IPR029044">
    <property type="entry name" value="Nucleotide-diphossugar_trans"/>
</dbReference>
<reference evidence="2 3" key="1">
    <citation type="submission" date="2016-10" db="EMBL/GenBank/DDBJ databases">
        <authorList>
            <person name="de Groot N.N."/>
        </authorList>
    </citation>
    <scope>NUCLEOTIDE SEQUENCE [LARGE SCALE GENOMIC DNA]</scope>
    <source>
        <strain evidence="2 3">DSM 18346</strain>
    </source>
</reference>
<organism evidence="2 3">
    <name type="scientific">Natronincola ferrireducens</name>
    <dbReference type="NCBI Taxonomy" id="393762"/>
    <lineage>
        <taxon>Bacteria</taxon>
        <taxon>Bacillati</taxon>
        <taxon>Bacillota</taxon>
        <taxon>Clostridia</taxon>
        <taxon>Peptostreptococcales</taxon>
        <taxon>Natronincolaceae</taxon>
        <taxon>Natronincola</taxon>
    </lineage>
</organism>
<feature type="domain" description="MobA-like NTP transferase" evidence="1">
    <location>
        <begin position="9"/>
        <end position="166"/>
    </location>
</feature>
<dbReference type="GO" id="GO:0016779">
    <property type="term" value="F:nucleotidyltransferase activity"/>
    <property type="evidence" value="ECO:0007669"/>
    <property type="project" value="UniProtKB-KW"/>
</dbReference>
<dbReference type="InterPro" id="IPR025877">
    <property type="entry name" value="MobA-like_NTP_Trfase"/>
</dbReference>
<dbReference type="Gene3D" id="3.90.550.10">
    <property type="entry name" value="Spore Coat Polysaccharide Biosynthesis Protein SpsA, Chain A"/>
    <property type="match status" value="1"/>
</dbReference>
<dbReference type="Proteomes" id="UP000198718">
    <property type="component" value="Unassembled WGS sequence"/>
</dbReference>
<sequence length="207" mass="23405">MEGWILITGIIMASGFSKRMKRQKLLLPIEDIPIIERVIKAVKASSIDEIIVIYQHPEIKKISEIYDINTIYNPDAHRGQSQAMKLGVKASSDETKGYMFFVGDQPFLNKNIINHLIDCFKENPCHIVVPLYNGQRGNPIIFPEKYKNSLLKIEGDQGGRGLIQEAIEKVRFVVIGDANIGKDIDTWQQYEKIHGGVEVNAEKHCGD</sequence>
<dbReference type="AlphaFoldDB" id="A0A1G9HCJ8"/>
<evidence type="ECO:0000313" key="3">
    <source>
        <dbReference type="Proteomes" id="UP000198718"/>
    </source>
</evidence>
<dbReference type="PANTHER" id="PTHR43777:SF1">
    <property type="entry name" value="MOLYBDENUM COFACTOR CYTIDYLYLTRANSFERASE"/>
    <property type="match status" value="1"/>
</dbReference>
<evidence type="ECO:0000313" key="2">
    <source>
        <dbReference type="EMBL" id="SDL10690.1"/>
    </source>
</evidence>
<dbReference type="CDD" id="cd04182">
    <property type="entry name" value="GT_2_like_f"/>
    <property type="match status" value="1"/>
</dbReference>
<dbReference type="RefSeq" id="WP_090554354.1">
    <property type="nucleotide sequence ID" value="NZ_FNFP01000008.1"/>
</dbReference>
<evidence type="ECO:0000259" key="1">
    <source>
        <dbReference type="Pfam" id="PF12804"/>
    </source>
</evidence>
<keyword evidence="2" id="KW-0808">Transferase</keyword>
<keyword evidence="3" id="KW-1185">Reference proteome</keyword>
<name>A0A1G9HCJ8_9FIRM</name>
<proteinExistence type="predicted"/>
<dbReference type="STRING" id="393762.SAMN05660472_02625"/>
<dbReference type="SUPFAM" id="SSF53448">
    <property type="entry name" value="Nucleotide-diphospho-sugar transferases"/>
    <property type="match status" value="1"/>
</dbReference>
<dbReference type="EMBL" id="FNFP01000008">
    <property type="protein sequence ID" value="SDL10690.1"/>
    <property type="molecule type" value="Genomic_DNA"/>
</dbReference>
<dbReference type="NCBIfam" id="TIGR03310">
    <property type="entry name" value="matur_MocA_YgfJ"/>
    <property type="match status" value="1"/>
</dbReference>
<dbReference type="PANTHER" id="PTHR43777">
    <property type="entry name" value="MOLYBDENUM COFACTOR CYTIDYLYLTRANSFERASE"/>
    <property type="match status" value="1"/>
</dbReference>
<accession>A0A1G9HCJ8</accession>
<keyword evidence="2" id="KW-0548">Nucleotidyltransferase</keyword>
<protein>
    <submittedName>
        <fullName evidence="2">Molybdenum cofactor cytidylyltransferase</fullName>
    </submittedName>
</protein>
<gene>
    <name evidence="2" type="ORF">SAMN05660472_02625</name>
</gene>
<dbReference type="OrthoDB" id="9797742at2"/>